<keyword evidence="5" id="KW-0472">Membrane</keyword>
<dbReference type="Pfam" id="PF08363">
    <property type="entry name" value="GbpC"/>
    <property type="match status" value="1"/>
</dbReference>
<evidence type="ECO:0000313" key="7">
    <source>
        <dbReference type="EMBL" id="CDO16967.1"/>
    </source>
</evidence>
<keyword evidence="5" id="KW-1133">Transmembrane helix</keyword>
<evidence type="ECO:0000313" key="8">
    <source>
        <dbReference type="Proteomes" id="UP000027584"/>
    </source>
</evidence>
<dbReference type="InterPro" id="IPR013574">
    <property type="entry name" value="Glucan-bd_C/Surface_Ag-I/II_V"/>
</dbReference>
<dbReference type="InterPro" id="IPR019931">
    <property type="entry name" value="LPXTG_anchor"/>
</dbReference>
<dbReference type="InterPro" id="IPR005877">
    <property type="entry name" value="YSIRK_signal_dom"/>
</dbReference>
<dbReference type="NCBIfam" id="TIGR01168">
    <property type="entry name" value="YSIRK_signal"/>
    <property type="match status" value="1"/>
</dbReference>
<dbReference type="Pfam" id="PF00746">
    <property type="entry name" value="Gram_pos_anchor"/>
    <property type="match status" value="1"/>
</dbReference>
<dbReference type="NCBIfam" id="TIGR01167">
    <property type="entry name" value="LPXTG_anchor"/>
    <property type="match status" value="1"/>
</dbReference>
<feature type="domain" description="Gram-positive cocci surface proteins LPxTG" evidence="6">
    <location>
        <begin position="527"/>
        <end position="560"/>
    </location>
</feature>
<keyword evidence="4" id="KW-0572">Peptidoglycan-anchor</keyword>
<dbReference type="InterPro" id="IPR036234">
    <property type="entry name" value="SA_I/II_PAC_V_sf"/>
</dbReference>
<dbReference type="EMBL" id="CCBC010000034">
    <property type="protein sequence ID" value="CDO16967.1"/>
    <property type="molecule type" value="Genomic_DNA"/>
</dbReference>
<evidence type="ECO:0000256" key="5">
    <source>
        <dbReference type="SAM" id="Phobius"/>
    </source>
</evidence>
<dbReference type="SUPFAM" id="SSF74914">
    <property type="entry name" value="V-region of surface antigen I/II (SA I/II, PAC)"/>
    <property type="match status" value="1"/>
</dbReference>
<dbReference type="Gene3D" id="2.60.530.10">
    <property type="entry name" value="Major cell-surface adhesin PAc"/>
    <property type="match status" value="1"/>
</dbReference>
<feature type="transmembrane region" description="Helical" evidence="5">
    <location>
        <begin position="536"/>
        <end position="554"/>
    </location>
</feature>
<accession>A0A060RFV1</accession>
<protein>
    <submittedName>
        <fullName evidence="7">Putative glucan-binding protein, peptidoglycan li nked (LPXTG motif)</fullName>
    </submittedName>
</protein>
<evidence type="ECO:0000256" key="4">
    <source>
        <dbReference type="ARBA" id="ARBA00023088"/>
    </source>
</evidence>
<organism evidence="7 8">
    <name type="scientific">Streptococcus gallolyticus</name>
    <dbReference type="NCBI Taxonomy" id="315405"/>
    <lineage>
        <taxon>Bacteria</taxon>
        <taxon>Bacillati</taxon>
        <taxon>Bacillota</taxon>
        <taxon>Bacilli</taxon>
        <taxon>Lactobacillales</taxon>
        <taxon>Streptococcaceae</taxon>
        <taxon>Streptococcus</taxon>
    </lineage>
</organism>
<reference evidence="7 8" key="1">
    <citation type="submission" date="2014-02" db="EMBL/GenBank/DDBJ databases">
        <authorList>
            <person name="Manrique M."/>
        </authorList>
    </citation>
    <scope>NUCLEOTIDE SEQUENCE [LARGE SCALE GENOMIC DNA]</scope>
    <source>
        <strain evidence="7 8">LMG17956</strain>
    </source>
</reference>
<evidence type="ECO:0000256" key="3">
    <source>
        <dbReference type="ARBA" id="ARBA00022729"/>
    </source>
</evidence>
<gene>
    <name evidence="7" type="ORF">BN963_SGAL_00146</name>
</gene>
<evidence type="ECO:0000256" key="2">
    <source>
        <dbReference type="ARBA" id="ARBA00022525"/>
    </source>
</evidence>
<dbReference type="Proteomes" id="UP000027584">
    <property type="component" value="Unassembled WGS sequence"/>
</dbReference>
<name>A0A060RFV1_9STRE</name>
<dbReference type="Pfam" id="PF04650">
    <property type="entry name" value="YSIRK_signal"/>
    <property type="match status" value="1"/>
</dbReference>
<dbReference type="PROSITE" id="PS50847">
    <property type="entry name" value="GRAM_POS_ANCHORING"/>
    <property type="match status" value="1"/>
</dbReference>
<evidence type="ECO:0000259" key="6">
    <source>
        <dbReference type="PROSITE" id="PS50847"/>
    </source>
</evidence>
<reference evidence="7 8" key="2">
    <citation type="submission" date="2014-05" db="EMBL/GenBank/DDBJ databases">
        <title>Genome sequence of Streptococcus gallolyticus.</title>
        <authorList>
            <person name="Del Campo R."/>
        </authorList>
    </citation>
    <scope>NUCLEOTIDE SEQUENCE [LARGE SCALE GENOMIC DNA]</scope>
    <source>
        <strain evidence="7 8">LMG17956</strain>
    </source>
</reference>
<sequence>MFKKSKETFYIRKLSIGVVSVAVAGLLVINNAQVNADETTTDTVEQVATDTELTESDLLQAQANQDQAITEAQAAGVEVTTEDTVTTSDLSEAVTNTVADTEAIQDATAQQEQNNADYAVAIENYNQEVADNQAAYEAAVADYEAKTTEDGYLSEAAGQSLIFESGSEPNTVAEVDNNATAVEQATALAWVEANAVEDKDIITNDIISNPNYISSGSYYFLQQGIPTVVTYNNLENTYFNTTKVASVVYTYTLESPESGDQVLVKFFNDPTNTIDVISLNQTTQIGMDVQFLDENSEAIDVSGALLSFASLNSGAVYDAESESYVLNSDEYVTNFDGDYITINGSSVSYNASENRAYAATSNESLEQGSRFEQNEWDGTELSWYGAIIGVVGDDGEIHFSFGSNNRSTQWFAFNSSVKAYSVPVLETVEEPTLQVVSVSYTPYQYQAPTSSLDDIIVSEESLDDPETTVLNPTTDDISADVDDEINTDDEVTAGDTAVIVPRQEAIDNALAPIDSVTVSDAYIADTLPKTGTEKQSLLAILLGTLLAMSGLIGIRKKADK</sequence>
<comment type="caution">
    <text evidence="7">The sequence shown here is derived from an EMBL/GenBank/DDBJ whole genome shotgun (WGS) entry which is preliminary data.</text>
</comment>
<keyword evidence="1" id="KW-0134">Cell wall</keyword>
<keyword evidence="3" id="KW-0732">Signal</keyword>
<evidence type="ECO:0000256" key="1">
    <source>
        <dbReference type="ARBA" id="ARBA00022512"/>
    </source>
</evidence>
<keyword evidence="2" id="KW-0964">Secreted</keyword>
<dbReference type="AlphaFoldDB" id="A0A060RFV1"/>
<proteinExistence type="predicted"/>
<keyword evidence="5" id="KW-0812">Transmembrane</keyword>